<keyword evidence="1" id="KW-0862">Zinc</keyword>
<dbReference type="STRING" id="984485.A0A1E4RD11"/>
<keyword evidence="5" id="KW-1185">Reference proteome</keyword>
<dbReference type="GO" id="GO:0006974">
    <property type="term" value="P:DNA damage response"/>
    <property type="evidence" value="ECO:0007669"/>
    <property type="project" value="TreeGrafter"/>
</dbReference>
<organism evidence="4 5">
    <name type="scientific">Hyphopichia burtonii NRRL Y-1933</name>
    <dbReference type="NCBI Taxonomy" id="984485"/>
    <lineage>
        <taxon>Eukaryota</taxon>
        <taxon>Fungi</taxon>
        <taxon>Dikarya</taxon>
        <taxon>Ascomycota</taxon>
        <taxon>Saccharomycotina</taxon>
        <taxon>Pichiomycetes</taxon>
        <taxon>Debaryomycetaceae</taxon>
        <taxon>Hyphopichia</taxon>
    </lineage>
</organism>
<evidence type="ECO:0000313" key="4">
    <source>
        <dbReference type="EMBL" id="ODV65123.1"/>
    </source>
</evidence>
<dbReference type="InterPro" id="IPR003604">
    <property type="entry name" value="Matrin/U1-like-C_Znf_C2H2"/>
</dbReference>
<dbReference type="Gene3D" id="1.10.10.2030">
    <property type="entry name" value="DNA/RNA-binding protein Kin17, conserved domain"/>
    <property type="match status" value="1"/>
</dbReference>
<dbReference type="InterPro" id="IPR056767">
    <property type="entry name" value="C2H2-Znf_KIN17"/>
</dbReference>
<feature type="compositionally biased region" description="Polar residues" evidence="2">
    <location>
        <begin position="248"/>
        <end position="264"/>
    </location>
</feature>
<evidence type="ECO:0000256" key="1">
    <source>
        <dbReference type="ARBA" id="ARBA00022771"/>
    </source>
</evidence>
<dbReference type="InterPro" id="IPR013087">
    <property type="entry name" value="Znf_C2H2_type"/>
</dbReference>
<dbReference type="Proteomes" id="UP000095085">
    <property type="component" value="Unassembled WGS sequence"/>
</dbReference>
<dbReference type="Gene3D" id="3.30.160.60">
    <property type="entry name" value="Classic Zinc Finger"/>
    <property type="match status" value="1"/>
</dbReference>
<dbReference type="InterPro" id="IPR019447">
    <property type="entry name" value="DNA/RNA-bd_Kin17_WH-like_dom"/>
</dbReference>
<keyword evidence="1" id="KW-0479">Metal-binding</keyword>
<dbReference type="EMBL" id="KV454545">
    <property type="protein sequence ID" value="ODV65123.1"/>
    <property type="molecule type" value="Genomic_DNA"/>
</dbReference>
<dbReference type="OrthoDB" id="10266249at2759"/>
<evidence type="ECO:0000259" key="3">
    <source>
        <dbReference type="PROSITE" id="PS00028"/>
    </source>
</evidence>
<dbReference type="AlphaFoldDB" id="A0A1E4RD11"/>
<dbReference type="SMART" id="SM01253">
    <property type="entry name" value="Kin17_mid"/>
    <property type="match status" value="1"/>
</dbReference>
<feature type="region of interest" description="Disordered" evidence="2">
    <location>
        <begin position="191"/>
        <end position="264"/>
    </location>
</feature>
<dbReference type="GO" id="GO:0008270">
    <property type="term" value="F:zinc ion binding"/>
    <property type="evidence" value="ECO:0007669"/>
    <property type="project" value="UniProtKB-KW"/>
</dbReference>
<dbReference type="PANTHER" id="PTHR12805:SF0">
    <property type="entry name" value="DNA_RNA-BINDING PROTEIN KIN17"/>
    <property type="match status" value="1"/>
</dbReference>
<evidence type="ECO:0000256" key="2">
    <source>
        <dbReference type="SAM" id="MobiDB-lite"/>
    </source>
</evidence>
<dbReference type="InterPro" id="IPR038254">
    <property type="entry name" value="KIN17_WH-like_sf"/>
</dbReference>
<gene>
    <name evidence="4" type="ORF">HYPBUDRAFT_8052</name>
</gene>
<sequence>MGRSEAGSAKYASKQLKASGLQKLKFYCQLCSKQCRDANGFKNHLNSPSHKGRVQQLSESGEGHSVIENYSRDFEKDFLKLLRINHGTKKINANKFYQEYILHDKDHVHMNSTRWSSLTSFIKYLGNKGLVRVESPPDDTDEFNLDIRLTDTSSEYYQKQQQYLKKQRSLKTDEQISMKLLNEQIKQGQKYQDSVKEAEPAAKPAETLNGPIKLSLSSKRTLPRKTKAQSAFDGSDSDEEDLQEPPKKTSNIQSISNRLLSNKR</sequence>
<name>A0A1E4RD11_9ASCO</name>
<dbReference type="SMART" id="SM00451">
    <property type="entry name" value="ZnF_U1"/>
    <property type="match status" value="1"/>
</dbReference>
<dbReference type="GO" id="GO:0005634">
    <property type="term" value="C:nucleus"/>
    <property type="evidence" value="ECO:0007669"/>
    <property type="project" value="TreeGrafter"/>
</dbReference>
<dbReference type="Pfam" id="PF10357">
    <property type="entry name" value="WH_KIN17"/>
    <property type="match status" value="1"/>
</dbReference>
<dbReference type="PANTHER" id="PTHR12805">
    <property type="entry name" value="KIN17 KIN, ANTIGENIC DETERMINANT OF RECA PROTEIN HOMOLOG"/>
    <property type="match status" value="1"/>
</dbReference>
<feature type="domain" description="C2H2-type" evidence="3">
    <location>
        <begin position="28"/>
        <end position="50"/>
    </location>
</feature>
<dbReference type="GO" id="GO:0006260">
    <property type="term" value="P:DNA replication"/>
    <property type="evidence" value="ECO:0007669"/>
    <property type="project" value="TreeGrafter"/>
</dbReference>
<dbReference type="PROSITE" id="PS00028">
    <property type="entry name" value="ZINC_FINGER_C2H2_1"/>
    <property type="match status" value="1"/>
</dbReference>
<reference evidence="5" key="1">
    <citation type="submission" date="2016-05" db="EMBL/GenBank/DDBJ databases">
        <title>Comparative genomics of biotechnologically important yeasts.</title>
        <authorList>
            <consortium name="DOE Joint Genome Institute"/>
            <person name="Riley R."/>
            <person name="Haridas S."/>
            <person name="Wolfe K.H."/>
            <person name="Lopes M.R."/>
            <person name="Hittinger C.T."/>
            <person name="Goker M."/>
            <person name="Salamov A."/>
            <person name="Wisecaver J."/>
            <person name="Long T.M."/>
            <person name="Aerts A.L."/>
            <person name="Barry K."/>
            <person name="Choi C."/>
            <person name="Clum A."/>
            <person name="Coughlan A.Y."/>
            <person name="Deshpande S."/>
            <person name="Douglass A.P."/>
            <person name="Hanson S.J."/>
            <person name="Klenk H.-P."/>
            <person name="Labutti K."/>
            <person name="Lapidus A."/>
            <person name="Lindquist E."/>
            <person name="Lipzen A."/>
            <person name="Meier-Kolthoff J.P."/>
            <person name="Ohm R.A."/>
            <person name="Otillar R.P."/>
            <person name="Pangilinan J."/>
            <person name="Peng Y."/>
            <person name="Rokas A."/>
            <person name="Rosa C.A."/>
            <person name="Scheuner C."/>
            <person name="Sibirny A.A."/>
            <person name="Slot J.C."/>
            <person name="Stielow J.B."/>
            <person name="Sun H."/>
            <person name="Kurtzman C.P."/>
            <person name="Blackwell M."/>
            <person name="Grigoriev I.V."/>
            <person name="Jeffries T.W."/>
        </authorList>
    </citation>
    <scope>NUCLEOTIDE SEQUENCE [LARGE SCALE GENOMIC DNA]</scope>
    <source>
        <strain evidence="5">NRRL Y-1933</strain>
    </source>
</reference>
<evidence type="ECO:0000313" key="5">
    <source>
        <dbReference type="Proteomes" id="UP000095085"/>
    </source>
</evidence>
<dbReference type="Pfam" id="PF25095">
    <property type="entry name" value="C2H2-zf_KIN17"/>
    <property type="match status" value="1"/>
</dbReference>
<protein>
    <recommendedName>
        <fullName evidence="3">C2H2-type domain-containing protein</fullName>
    </recommendedName>
</protein>
<dbReference type="SUPFAM" id="SSF57667">
    <property type="entry name" value="beta-beta-alpha zinc fingers"/>
    <property type="match status" value="1"/>
</dbReference>
<dbReference type="GeneID" id="30998257"/>
<dbReference type="InterPro" id="IPR036236">
    <property type="entry name" value="Znf_C2H2_sf"/>
</dbReference>
<dbReference type="GO" id="GO:0003690">
    <property type="term" value="F:double-stranded DNA binding"/>
    <property type="evidence" value="ECO:0007669"/>
    <property type="project" value="TreeGrafter"/>
</dbReference>
<dbReference type="InterPro" id="IPR037321">
    <property type="entry name" value="KIN17-like"/>
</dbReference>
<keyword evidence="1" id="KW-0863">Zinc-finger</keyword>
<proteinExistence type="predicted"/>
<dbReference type="RefSeq" id="XP_020074190.1">
    <property type="nucleotide sequence ID" value="XM_020223708.1"/>
</dbReference>
<accession>A0A1E4RD11</accession>